<reference evidence="2" key="2">
    <citation type="submission" date="2018-06" db="EMBL/GenBank/DDBJ databases">
        <title>Genome sequence of Rhodanobacteraceae bacterium strain Dysh456.</title>
        <authorList>
            <person name="Fukui M."/>
        </authorList>
    </citation>
    <scope>NUCLEOTIDE SEQUENCE [LARGE SCALE GENOMIC DNA]</scope>
    <source>
        <strain evidence="2">Dysh456</strain>
    </source>
</reference>
<evidence type="ECO:0000313" key="1">
    <source>
        <dbReference type="EMBL" id="BBD79112.1"/>
    </source>
</evidence>
<dbReference type="Proteomes" id="UP000270530">
    <property type="component" value="Chromosome"/>
</dbReference>
<dbReference type="EMBL" id="AP018560">
    <property type="protein sequence ID" value="BBD79112.1"/>
    <property type="molecule type" value="Genomic_DNA"/>
</dbReference>
<dbReference type="AlphaFoldDB" id="A0A2Z6E2D5"/>
<dbReference type="OrthoDB" id="287584at2"/>
<evidence type="ECO:0008006" key="3">
    <source>
        <dbReference type="Google" id="ProtNLM"/>
    </source>
</evidence>
<dbReference type="InterPro" id="IPR013433">
    <property type="entry name" value="PHA_gran_rgn"/>
</dbReference>
<reference evidence="2" key="1">
    <citation type="submission" date="2018-04" db="EMBL/GenBank/DDBJ databases">
        <authorList>
            <person name="Watanabe M."/>
            <person name="Kojima H."/>
        </authorList>
    </citation>
    <scope>NUCLEOTIDE SEQUENCE [LARGE SCALE GENOMIC DNA]</scope>
    <source>
        <strain evidence="2">Dysh456</strain>
    </source>
</reference>
<keyword evidence="2" id="KW-1185">Reference proteome</keyword>
<gene>
    <name evidence="1" type="ORF">ALSL_0441</name>
</gene>
<dbReference type="RefSeq" id="WP_126536217.1">
    <property type="nucleotide sequence ID" value="NZ_AP018560.1"/>
</dbReference>
<dbReference type="NCBIfam" id="TIGR02610">
    <property type="entry name" value="PHA_gran_rgn"/>
    <property type="match status" value="1"/>
</dbReference>
<organism evidence="1 2">
    <name type="scientific">Aerosticca soli</name>
    <dbReference type="NCBI Taxonomy" id="2010829"/>
    <lineage>
        <taxon>Bacteria</taxon>
        <taxon>Pseudomonadati</taxon>
        <taxon>Pseudomonadota</taxon>
        <taxon>Gammaproteobacteria</taxon>
        <taxon>Lysobacterales</taxon>
        <taxon>Rhodanobacteraceae</taxon>
        <taxon>Aerosticca</taxon>
    </lineage>
</organism>
<accession>A0A2Z6E2D5</accession>
<dbReference type="KEGG" id="rbd:ALSL_0441"/>
<sequence length="92" mass="10126">MPRIDIRRRHALPPDQARAAVEQVAAKVRDKYGVEARWQGDTLAFERPGVKGSIAVGADEVRVVVELGLLLGALKGPIEQEIRRQLDARFGA</sequence>
<proteinExistence type="predicted"/>
<protein>
    <recommendedName>
        <fullName evidence="3">Polyhydroxyalkanoic acid system protein</fullName>
    </recommendedName>
</protein>
<dbReference type="Pfam" id="PF09650">
    <property type="entry name" value="PHA_gran_rgn"/>
    <property type="match status" value="1"/>
</dbReference>
<evidence type="ECO:0000313" key="2">
    <source>
        <dbReference type="Proteomes" id="UP000270530"/>
    </source>
</evidence>
<name>A0A2Z6E2D5_9GAMM</name>